<evidence type="ECO:0000256" key="1">
    <source>
        <dbReference type="SAM" id="MobiDB-lite"/>
    </source>
</evidence>
<reference evidence="2" key="2">
    <citation type="journal article" date="2015" name="Data Brief">
        <title>Shoot transcriptome of the giant reed, Arundo donax.</title>
        <authorList>
            <person name="Barrero R.A."/>
            <person name="Guerrero F.D."/>
            <person name="Moolhuijzen P."/>
            <person name="Goolsby J.A."/>
            <person name="Tidwell J."/>
            <person name="Bellgard S.E."/>
            <person name="Bellgard M.I."/>
        </authorList>
    </citation>
    <scope>NUCLEOTIDE SEQUENCE</scope>
    <source>
        <tissue evidence="2">Shoot tissue taken approximately 20 cm above the soil surface</tissue>
    </source>
</reference>
<feature type="region of interest" description="Disordered" evidence="1">
    <location>
        <begin position="25"/>
        <end position="46"/>
    </location>
</feature>
<accession>A0A0A9A2N2</accession>
<name>A0A0A9A2N2_ARUDO</name>
<feature type="compositionally biased region" description="Basic residues" evidence="1">
    <location>
        <begin position="34"/>
        <end position="46"/>
    </location>
</feature>
<proteinExistence type="predicted"/>
<protein>
    <submittedName>
        <fullName evidence="2">Uncharacterized protein</fullName>
    </submittedName>
</protein>
<reference evidence="2" key="1">
    <citation type="submission" date="2014-09" db="EMBL/GenBank/DDBJ databases">
        <authorList>
            <person name="Magalhaes I.L.F."/>
            <person name="Oliveira U."/>
            <person name="Santos F.R."/>
            <person name="Vidigal T.H.D.A."/>
            <person name="Brescovit A.D."/>
            <person name="Santos A.J."/>
        </authorList>
    </citation>
    <scope>NUCLEOTIDE SEQUENCE</scope>
    <source>
        <tissue evidence="2">Shoot tissue taken approximately 20 cm above the soil surface</tissue>
    </source>
</reference>
<dbReference type="AlphaFoldDB" id="A0A0A9A2N2"/>
<sequence>MAAPEIRPTLSTPPYRVLEVAAGSGWRHRDGPSRVKRRRFRRGSLG</sequence>
<dbReference type="EMBL" id="GBRH01254635">
    <property type="protein sequence ID" value="JAD43260.1"/>
    <property type="molecule type" value="Transcribed_RNA"/>
</dbReference>
<evidence type="ECO:0000313" key="2">
    <source>
        <dbReference type="EMBL" id="JAD43260.1"/>
    </source>
</evidence>
<organism evidence="2">
    <name type="scientific">Arundo donax</name>
    <name type="common">Giant reed</name>
    <name type="synonym">Donax arundinaceus</name>
    <dbReference type="NCBI Taxonomy" id="35708"/>
    <lineage>
        <taxon>Eukaryota</taxon>
        <taxon>Viridiplantae</taxon>
        <taxon>Streptophyta</taxon>
        <taxon>Embryophyta</taxon>
        <taxon>Tracheophyta</taxon>
        <taxon>Spermatophyta</taxon>
        <taxon>Magnoliopsida</taxon>
        <taxon>Liliopsida</taxon>
        <taxon>Poales</taxon>
        <taxon>Poaceae</taxon>
        <taxon>PACMAD clade</taxon>
        <taxon>Arundinoideae</taxon>
        <taxon>Arundineae</taxon>
        <taxon>Arundo</taxon>
    </lineage>
</organism>